<dbReference type="PANTHER" id="PTHR47062:SF1">
    <property type="entry name" value="SMALL HEAT SHOCK PROTEIN IBPA"/>
    <property type="match status" value="1"/>
</dbReference>
<reference evidence="2" key="1">
    <citation type="submission" date="2018-05" db="EMBL/GenBank/DDBJ databases">
        <authorList>
            <person name="Lanie J.A."/>
            <person name="Ng W.-L."/>
            <person name="Kazmierczak K.M."/>
            <person name="Andrzejewski T.M."/>
            <person name="Davidsen T.M."/>
            <person name="Wayne K.J."/>
            <person name="Tettelin H."/>
            <person name="Glass J.I."/>
            <person name="Rusch D."/>
            <person name="Podicherti R."/>
            <person name="Tsui H.-C.T."/>
            <person name="Winkler M.E."/>
        </authorList>
    </citation>
    <scope>NUCLEOTIDE SEQUENCE</scope>
</reference>
<feature type="domain" description="SHSP" evidence="1">
    <location>
        <begin position="60"/>
        <end position="173"/>
    </location>
</feature>
<dbReference type="PANTHER" id="PTHR47062">
    <property type="match status" value="1"/>
</dbReference>
<dbReference type="EMBL" id="UINC01228124">
    <property type="protein sequence ID" value="SVE59308.1"/>
    <property type="molecule type" value="Genomic_DNA"/>
</dbReference>
<accession>A0A383ETC9</accession>
<dbReference type="SUPFAM" id="SSF49764">
    <property type="entry name" value="HSP20-like chaperones"/>
    <property type="match status" value="1"/>
</dbReference>
<protein>
    <recommendedName>
        <fullName evidence="1">SHSP domain-containing protein</fullName>
    </recommendedName>
</protein>
<dbReference type="PROSITE" id="PS01031">
    <property type="entry name" value="SHSP"/>
    <property type="match status" value="1"/>
</dbReference>
<dbReference type="Gene3D" id="2.60.40.790">
    <property type="match status" value="1"/>
</dbReference>
<proteinExistence type="predicted"/>
<evidence type="ECO:0000259" key="1">
    <source>
        <dbReference type="PROSITE" id="PS01031"/>
    </source>
</evidence>
<dbReference type="AlphaFoldDB" id="A0A383ETC9"/>
<evidence type="ECO:0000313" key="2">
    <source>
        <dbReference type="EMBL" id="SVE59308.1"/>
    </source>
</evidence>
<dbReference type="Pfam" id="PF00011">
    <property type="entry name" value="HSP20"/>
    <property type="match status" value="1"/>
</dbReference>
<name>A0A383ETC9_9ZZZZ</name>
<organism evidence="2">
    <name type="scientific">marine metagenome</name>
    <dbReference type="NCBI Taxonomy" id="408172"/>
    <lineage>
        <taxon>unclassified sequences</taxon>
        <taxon>metagenomes</taxon>
        <taxon>ecological metagenomes</taxon>
    </lineage>
</organism>
<gene>
    <name evidence="2" type="ORF">METZ01_LOCUS512162</name>
</gene>
<dbReference type="InterPro" id="IPR008978">
    <property type="entry name" value="HSP20-like_chaperone"/>
</dbReference>
<dbReference type="InterPro" id="IPR002068">
    <property type="entry name" value="A-crystallin/Hsp20_dom"/>
</dbReference>
<sequence>MWMPLGSMYFNRTCQKGCAYLVATKEDYIMVLNFTDPFLTTRVLGFESLFDRLQRFSETTERSSSYPPYNIRRDKNKIFIDVAVAGLAREDLNIELAEGVLTIEHKGPKAEVVNDANEVVYQGIAQRAFKQQFTLAENVEVHGAELVNGMLVLELEKIVPDEQKPRLIDIKTPKI</sequence>